<dbReference type="RefSeq" id="XP_035669130.1">
    <property type="nucleotide sequence ID" value="XM_035813237.1"/>
</dbReference>
<dbReference type="GeneID" id="118411169"/>
<dbReference type="PANTHER" id="PTHR10697:SF13">
    <property type="entry name" value="RICIN B LECTIN DOMAIN-CONTAINING PROTEIN"/>
    <property type="match status" value="1"/>
</dbReference>
<dbReference type="InterPro" id="IPR001299">
    <property type="entry name" value="Ependymin"/>
</dbReference>
<dbReference type="OrthoDB" id="10001248at2759"/>
<dbReference type="OMA" id="PSQWEGI"/>
<evidence type="ECO:0000313" key="4">
    <source>
        <dbReference type="RefSeq" id="XP_035669128.1"/>
    </source>
</evidence>
<evidence type="ECO:0000313" key="3">
    <source>
        <dbReference type="Proteomes" id="UP000001554"/>
    </source>
</evidence>
<dbReference type="RefSeq" id="XP_035669129.1">
    <property type="nucleotide sequence ID" value="XM_035813236.1"/>
</dbReference>
<dbReference type="Pfam" id="PF00811">
    <property type="entry name" value="Ependymin"/>
    <property type="match status" value="1"/>
</dbReference>
<feature type="chain" id="PRO_5044698875" evidence="2">
    <location>
        <begin position="17"/>
        <end position="211"/>
    </location>
</feature>
<comment type="similarity">
    <text evidence="1">Belongs to the ependymin family.</text>
</comment>
<dbReference type="GO" id="GO:0005764">
    <property type="term" value="C:lysosome"/>
    <property type="evidence" value="ECO:0000318"/>
    <property type="project" value="GO_Central"/>
</dbReference>
<dbReference type="Proteomes" id="UP000001554">
    <property type="component" value="Chromosome 3"/>
</dbReference>
<evidence type="ECO:0000256" key="1">
    <source>
        <dbReference type="ARBA" id="ARBA00010771"/>
    </source>
</evidence>
<evidence type="ECO:0000313" key="5">
    <source>
        <dbReference type="RefSeq" id="XP_035669129.1"/>
    </source>
</evidence>
<evidence type="ECO:0000313" key="7">
    <source>
        <dbReference type="RefSeq" id="XP_035669131.1"/>
    </source>
</evidence>
<dbReference type="AlphaFoldDB" id="A0A9J7KSU1"/>
<sequence length="211" mass="23049">MRITVVIAALLVVVCAENVDVPPRCCFAKTWEGMMVTAQTGPQGSMTTSTMVMSYDISIKKVAMQEIHNKFRVVGDYNKMTQYVITPDGKCTTLKQPSEMLGCIPDNATFIETVVYGGPHGMVLDKWALKIMGLEPLDVYLAVTRDTCVVVNEVIMGTISSGPLWQAIEFSNITYAIKDPSVFNVPSPPCPAEQDNNLVMAKGQTSLLTFA</sequence>
<evidence type="ECO:0000313" key="6">
    <source>
        <dbReference type="RefSeq" id="XP_035669130.1"/>
    </source>
</evidence>
<protein>
    <submittedName>
        <fullName evidence="4 5">Uncharacterized protein LOC118411169</fullName>
    </submittedName>
</protein>
<accession>A0A9J7KSU1</accession>
<dbReference type="GO" id="GO:0005509">
    <property type="term" value="F:calcium ion binding"/>
    <property type="evidence" value="ECO:0007669"/>
    <property type="project" value="InterPro"/>
</dbReference>
<dbReference type="RefSeq" id="XP_035669131.1">
    <property type="nucleotide sequence ID" value="XM_035813238.1"/>
</dbReference>
<keyword evidence="3" id="KW-1185">Reference proteome</keyword>
<keyword evidence="2" id="KW-0732">Signal</keyword>
<reference evidence="3" key="1">
    <citation type="journal article" date="2020" name="Nat. Ecol. Evol.">
        <title>Deeply conserved synteny resolves early events in vertebrate evolution.</title>
        <authorList>
            <person name="Simakov O."/>
            <person name="Marletaz F."/>
            <person name="Yue J.X."/>
            <person name="O'Connell B."/>
            <person name="Jenkins J."/>
            <person name="Brandt A."/>
            <person name="Calef R."/>
            <person name="Tung C.H."/>
            <person name="Huang T.K."/>
            <person name="Schmutz J."/>
            <person name="Satoh N."/>
            <person name="Yu J.K."/>
            <person name="Putnam N.H."/>
            <person name="Green R.E."/>
            <person name="Rokhsar D.S."/>
        </authorList>
    </citation>
    <scope>NUCLEOTIDE SEQUENCE [LARGE SCALE GENOMIC DNA]</scope>
    <source>
        <strain evidence="3">S238N-H82</strain>
    </source>
</reference>
<dbReference type="GO" id="GO:0005576">
    <property type="term" value="C:extracellular region"/>
    <property type="evidence" value="ECO:0007669"/>
    <property type="project" value="InterPro"/>
</dbReference>
<gene>
    <name evidence="4 5 6 7" type="primary">LOC118411169</name>
</gene>
<dbReference type="KEGG" id="bfo:118411169"/>
<reference evidence="4 5" key="2">
    <citation type="submission" date="2025-04" db="UniProtKB">
        <authorList>
            <consortium name="RefSeq"/>
        </authorList>
    </citation>
    <scope>IDENTIFICATION</scope>
    <source>
        <strain evidence="4 5">S238N-H82</strain>
        <tissue evidence="4 5">Testes</tissue>
    </source>
</reference>
<dbReference type="PANTHER" id="PTHR10697">
    <property type="entry name" value="MAMMALIAN EPENDYMIN-RELATED PROTEIN 1"/>
    <property type="match status" value="1"/>
</dbReference>
<feature type="signal peptide" evidence="2">
    <location>
        <begin position="1"/>
        <end position="16"/>
    </location>
</feature>
<dbReference type="RefSeq" id="XP_035669128.1">
    <property type="nucleotide sequence ID" value="XM_035813235.1"/>
</dbReference>
<organism evidence="3 6">
    <name type="scientific">Branchiostoma floridae</name>
    <name type="common">Florida lancelet</name>
    <name type="synonym">Amphioxus</name>
    <dbReference type="NCBI Taxonomy" id="7739"/>
    <lineage>
        <taxon>Eukaryota</taxon>
        <taxon>Metazoa</taxon>
        <taxon>Chordata</taxon>
        <taxon>Cephalochordata</taxon>
        <taxon>Leptocardii</taxon>
        <taxon>Amphioxiformes</taxon>
        <taxon>Branchiostomatidae</taxon>
        <taxon>Branchiostoma</taxon>
    </lineage>
</organism>
<dbReference type="GO" id="GO:0007160">
    <property type="term" value="P:cell-matrix adhesion"/>
    <property type="evidence" value="ECO:0007669"/>
    <property type="project" value="InterPro"/>
</dbReference>
<name>A0A9J7KSU1_BRAFL</name>
<evidence type="ECO:0000256" key="2">
    <source>
        <dbReference type="SAM" id="SignalP"/>
    </source>
</evidence>
<proteinExistence type="inferred from homology"/>